<evidence type="ECO:0000313" key="7">
    <source>
        <dbReference type="Proteomes" id="UP000604046"/>
    </source>
</evidence>
<keyword evidence="4 5" id="KW-0472">Membrane</keyword>
<dbReference type="SUPFAM" id="SSF158682">
    <property type="entry name" value="TerB-like"/>
    <property type="match status" value="1"/>
</dbReference>
<dbReference type="EMBL" id="CAJNDS010002331">
    <property type="protein sequence ID" value="CAE7436524.1"/>
    <property type="molecule type" value="Genomic_DNA"/>
</dbReference>
<dbReference type="OrthoDB" id="430821at2759"/>
<dbReference type="GO" id="GO:0016020">
    <property type="term" value="C:membrane"/>
    <property type="evidence" value="ECO:0007669"/>
    <property type="project" value="UniProtKB-SubCell"/>
</dbReference>
<evidence type="ECO:0000256" key="1">
    <source>
        <dbReference type="ARBA" id="ARBA00004141"/>
    </source>
</evidence>
<feature type="transmembrane region" description="Helical" evidence="5">
    <location>
        <begin position="333"/>
        <end position="354"/>
    </location>
</feature>
<accession>A0A812RGT0</accession>
<dbReference type="Proteomes" id="UP000604046">
    <property type="component" value="Unassembled WGS sequence"/>
</dbReference>
<evidence type="ECO:0000256" key="4">
    <source>
        <dbReference type="ARBA" id="ARBA00023136"/>
    </source>
</evidence>
<proteinExistence type="predicted"/>
<evidence type="ECO:0000256" key="5">
    <source>
        <dbReference type="SAM" id="Phobius"/>
    </source>
</evidence>
<evidence type="ECO:0000256" key="2">
    <source>
        <dbReference type="ARBA" id="ARBA00022692"/>
    </source>
</evidence>
<dbReference type="Gene3D" id="2.60.120.10">
    <property type="entry name" value="Jelly Rolls"/>
    <property type="match status" value="2"/>
</dbReference>
<gene>
    <name evidence="6" type="primary">TMEM65</name>
    <name evidence="6" type="ORF">SNAT2548_LOCUS23720</name>
</gene>
<organism evidence="6 7">
    <name type="scientific">Symbiodinium natans</name>
    <dbReference type="NCBI Taxonomy" id="878477"/>
    <lineage>
        <taxon>Eukaryota</taxon>
        <taxon>Sar</taxon>
        <taxon>Alveolata</taxon>
        <taxon>Dinophyceae</taxon>
        <taxon>Suessiales</taxon>
        <taxon>Symbiodiniaceae</taxon>
        <taxon>Symbiodinium</taxon>
    </lineage>
</organism>
<reference evidence="6" key="1">
    <citation type="submission" date="2021-02" db="EMBL/GenBank/DDBJ databases">
        <authorList>
            <person name="Dougan E. K."/>
            <person name="Rhodes N."/>
            <person name="Thang M."/>
            <person name="Chan C."/>
        </authorList>
    </citation>
    <scope>NUCLEOTIDE SEQUENCE</scope>
</reference>
<dbReference type="InterPro" id="IPR014710">
    <property type="entry name" value="RmlC-like_jellyroll"/>
</dbReference>
<dbReference type="InterPro" id="IPR018490">
    <property type="entry name" value="cNMP-bd_dom_sf"/>
</dbReference>
<dbReference type="InterPro" id="IPR019537">
    <property type="entry name" value="TMEM65"/>
</dbReference>
<name>A0A812RGT0_9DINO</name>
<dbReference type="GO" id="GO:0005739">
    <property type="term" value="C:mitochondrion"/>
    <property type="evidence" value="ECO:0007669"/>
    <property type="project" value="TreeGrafter"/>
</dbReference>
<comment type="subcellular location">
    <subcellularLocation>
        <location evidence="1">Membrane</location>
        <topology evidence="1">Multi-pass membrane protein</topology>
    </subcellularLocation>
</comment>
<evidence type="ECO:0000313" key="6">
    <source>
        <dbReference type="EMBL" id="CAE7436524.1"/>
    </source>
</evidence>
<dbReference type="InterPro" id="IPR029024">
    <property type="entry name" value="TerB-like"/>
</dbReference>
<dbReference type="Pfam" id="PF10507">
    <property type="entry name" value="TMEM65"/>
    <property type="match status" value="1"/>
</dbReference>
<keyword evidence="7" id="KW-1185">Reference proteome</keyword>
<keyword evidence="3 5" id="KW-1133">Transmembrane helix</keyword>
<dbReference type="SUPFAM" id="SSF51206">
    <property type="entry name" value="cAMP-binding domain-like"/>
    <property type="match status" value="2"/>
</dbReference>
<sequence>MHRVLRLTARSWAHQPPAAARLAATRWAGARHFARHATPVKDSAGANTNLYEKVFRPLGVSTFQYEKLVSHASKCKATKGSIVVRGGEPHRRFVLLTHGSAIAHKHEQGQTGDSLGPPICRYVGRLTRAQEPADDIQVPVRGSVIGGSALVDDSVAERSYPSDIVAAEPTEWLEWDLEDLQSIIDAQGWRAVQASFYHLLYVEILRTLDRDRAFSIKAEMASERAPSEGSDRAAGPTTKQLTQLLIFVAVPFFGFGLADNAIMIICGDFIDAQFGVLLGLTTMASAGLGNWLSDTIGLGLGDAIERSAQKMGLSNGGLSPMQERMNIAKMTTLAGKLIGITLGCFAGMTPLLFLTPAKVEIAKDDVEVYEAIFLPSGVSTAAFVQLMQKSSRKRKEAGQPIVKAGTPFGKVALLLRGEAVSLHGGQAEQNPEGDTLPVRQKGEVTHRYMGRLEASESNFPALSNVTCRGSVVNGTAIAHPPRIQEPYPNDVVAKTAVEFLEWDYTDLMDAIKEDPAIQASIVSILFHEMVDYVRLENPTQRCRLYKLLLMAVVADGKVDSAERRLLGKIREDHKITEEEHETILLEIGWTQVGWQRGWMNPEMAFQAAEESGSPALAAHSGQPLQEASEALQRAQALLAAAMASPGSSGSSIPPEAA</sequence>
<dbReference type="PANTHER" id="PTHR21706:SF15">
    <property type="entry name" value="TRANSMEMBRANE PROTEIN 65"/>
    <property type="match status" value="1"/>
</dbReference>
<evidence type="ECO:0000256" key="3">
    <source>
        <dbReference type="ARBA" id="ARBA00022989"/>
    </source>
</evidence>
<protein>
    <submittedName>
        <fullName evidence="6">TMEM65 protein</fullName>
    </submittedName>
</protein>
<dbReference type="AlphaFoldDB" id="A0A812RGT0"/>
<dbReference type="PANTHER" id="PTHR21706">
    <property type="entry name" value="TRANSMEMBRANE PROTEIN 65"/>
    <property type="match status" value="1"/>
</dbReference>
<comment type="caution">
    <text evidence="6">The sequence shown here is derived from an EMBL/GenBank/DDBJ whole genome shotgun (WGS) entry which is preliminary data.</text>
</comment>
<keyword evidence="2 5" id="KW-0812">Transmembrane</keyword>